<dbReference type="HOGENOM" id="CLU_102870_2_0_9"/>
<feature type="transmembrane region" description="Helical" evidence="1">
    <location>
        <begin position="224"/>
        <end position="243"/>
    </location>
</feature>
<proteinExistence type="predicted"/>
<dbReference type="PANTHER" id="PTHR37305">
    <property type="entry name" value="INTEGRAL MEMBRANE PROTEIN-RELATED"/>
    <property type="match status" value="1"/>
</dbReference>
<keyword evidence="1" id="KW-0472">Membrane</keyword>
<name>I2CBI1_BACAY</name>
<dbReference type="Proteomes" id="UP000002878">
    <property type="component" value="Chromosome"/>
</dbReference>
<dbReference type="AlphaFoldDB" id="I2CBI1"/>
<protein>
    <recommendedName>
        <fullName evidence="4">Bacitracin ABC transporter permease</fullName>
    </recommendedName>
</protein>
<accession>I2CBI1</accession>
<dbReference type="PANTHER" id="PTHR37305:SF1">
    <property type="entry name" value="MEMBRANE PROTEIN"/>
    <property type="match status" value="1"/>
</dbReference>
<feature type="transmembrane region" description="Helical" evidence="1">
    <location>
        <begin position="194"/>
        <end position="212"/>
    </location>
</feature>
<dbReference type="PATRIC" id="fig|1126211.3.peg.3962"/>
<feature type="transmembrane region" description="Helical" evidence="1">
    <location>
        <begin position="75"/>
        <end position="96"/>
    </location>
</feature>
<dbReference type="EMBL" id="CP003332">
    <property type="protein sequence ID" value="AFJ64005.1"/>
    <property type="molecule type" value="Genomic_DNA"/>
</dbReference>
<evidence type="ECO:0008006" key="4">
    <source>
        <dbReference type="Google" id="ProtNLM"/>
    </source>
</evidence>
<gene>
    <name evidence="2" type="ORF">MUS_4164</name>
</gene>
<dbReference type="Pfam" id="PF12730">
    <property type="entry name" value="ABC2_membrane_4"/>
    <property type="match status" value="1"/>
</dbReference>
<sequence>MLCTYLHCLKFFCRRLIEMLKLMKLEYKKHHLSQYFKWVALWIFIIFALVALMGWESKNENELMFRDYADFISLTNILIRIVFICFSAVILSRLVIDEYKNKTIQLLFTYPLQRKKLMQAKLSIVFLFCFVSIVIATFVINLLILFVSPHLYLFEKPVEMSEVISAMPSSLLTAFMMGGVSLIPLFFGMRKKSTSATITWAVIIGVFINATVSDGEETVSLSQFIIIPIILCLFGFLVGYLSYRKVDQKDLL</sequence>
<feature type="transmembrane region" description="Helical" evidence="1">
    <location>
        <begin position="167"/>
        <end position="187"/>
    </location>
</feature>
<feature type="transmembrane region" description="Helical" evidence="1">
    <location>
        <begin position="124"/>
        <end position="147"/>
    </location>
</feature>
<evidence type="ECO:0000256" key="1">
    <source>
        <dbReference type="SAM" id="Phobius"/>
    </source>
</evidence>
<keyword evidence="1" id="KW-0812">Transmembrane</keyword>
<dbReference type="KEGG" id="bqy:MUS_4164"/>
<reference evidence="2 3" key="1">
    <citation type="journal article" date="2012" name="J. Biotechnol.">
        <title>Genome sequence of the plant growth promoting strain Bacillus amyloliquefaciens subsp. plantarum B9601-Y2 and expression of mersacidin and other secondary metabolites.</title>
        <authorList>
            <person name="He P."/>
            <person name="Hao K."/>
            <person name="Blom J."/>
            <person name="Ruckert C."/>
            <person name="Vater J."/>
            <person name="Mao Z."/>
            <person name="Wu Y."/>
            <person name="Hou M."/>
            <person name="He P."/>
            <person name="He Y."/>
            <person name="Borriss R."/>
        </authorList>
    </citation>
    <scope>NUCLEOTIDE SEQUENCE [LARGE SCALE GENOMIC DNA]</scope>
    <source>
        <strain evidence="2">Y2</strain>
    </source>
</reference>
<feature type="transmembrane region" description="Helical" evidence="1">
    <location>
        <begin position="35"/>
        <end position="55"/>
    </location>
</feature>
<organism evidence="2 3">
    <name type="scientific">Bacillus amyloliquefaciens (strain Y2)</name>
    <name type="common">Bacillus amyloliquefaciens subsp. plantarum (strain B9601-Y2)</name>
    <dbReference type="NCBI Taxonomy" id="1155777"/>
    <lineage>
        <taxon>Bacteria</taxon>
        <taxon>Bacillati</taxon>
        <taxon>Bacillota</taxon>
        <taxon>Bacilli</taxon>
        <taxon>Bacillales</taxon>
        <taxon>Bacillaceae</taxon>
        <taxon>Bacillus</taxon>
        <taxon>Bacillus amyloliquefaciens group</taxon>
    </lineage>
</organism>
<evidence type="ECO:0000313" key="3">
    <source>
        <dbReference type="Proteomes" id="UP000002878"/>
    </source>
</evidence>
<evidence type="ECO:0000313" key="2">
    <source>
        <dbReference type="EMBL" id="AFJ64005.1"/>
    </source>
</evidence>
<keyword evidence="1" id="KW-1133">Transmembrane helix</keyword>